<name>A0A0H2LT24_VARPD</name>
<dbReference type="InterPro" id="IPR019887">
    <property type="entry name" value="Tscrpt_reg_AsnC/Lrp_C"/>
</dbReference>
<feature type="domain" description="Transcription regulator AsnC/Lrp ligand binding" evidence="1">
    <location>
        <begin position="1"/>
        <end position="45"/>
    </location>
</feature>
<evidence type="ECO:0000313" key="2">
    <source>
        <dbReference type="EMBL" id="KLN52851.1"/>
    </source>
</evidence>
<dbReference type="PATRIC" id="fig|34073.19.peg.6182"/>
<dbReference type="EMBL" id="JZWI01000043">
    <property type="protein sequence ID" value="KLN52851.1"/>
    <property type="molecule type" value="Genomic_DNA"/>
</dbReference>
<accession>A0A0H2LT24</accession>
<dbReference type="Proteomes" id="UP000035170">
    <property type="component" value="Unassembled WGS sequence"/>
</dbReference>
<dbReference type="SUPFAM" id="SSF54909">
    <property type="entry name" value="Dimeric alpha+beta barrel"/>
    <property type="match status" value="1"/>
</dbReference>
<dbReference type="InterPro" id="IPR011008">
    <property type="entry name" value="Dimeric_a/b-barrel"/>
</dbReference>
<sequence length="58" mass="6523">MVAGGFDYLIKTRVVDMNTYRAFASTVLWQLPGMRETRTYAVMEEVKTPPNLLAPTGN</sequence>
<proteinExistence type="predicted"/>
<organism evidence="2 3">
    <name type="scientific">Variovorax paradoxus</name>
    <dbReference type="NCBI Taxonomy" id="34073"/>
    <lineage>
        <taxon>Bacteria</taxon>
        <taxon>Pseudomonadati</taxon>
        <taxon>Pseudomonadota</taxon>
        <taxon>Betaproteobacteria</taxon>
        <taxon>Burkholderiales</taxon>
        <taxon>Comamonadaceae</taxon>
        <taxon>Variovorax</taxon>
    </lineage>
</organism>
<protein>
    <submittedName>
        <fullName evidence="2">Leucine-responsive regulatory protein</fullName>
    </submittedName>
</protein>
<reference evidence="2 3" key="1">
    <citation type="submission" date="2015-03" db="EMBL/GenBank/DDBJ databases">
        <title>Genome sequence of Variovorax paradoxus TBEA6.</title>
        <authorList>
            <person name="Poehlein A."/>
            <person name="Schuldes J."/>
            <person name="Wuebbeler J.H."/>
            <person name="Hiessl S."/>
            <person name="Steinbuechel A."/>
            <person name="Daniel R."/>
        </authorList>
    </citation>
    <scope>NUCLEOTIDE SEQUENCE [LARGE SCALE GENOMIC DNA]</scope>
    <source>
        <strain evidence="2 3">TBEA6</strain>
    </source>
</reference>
<evidence type="ECO:0000313" key="3">
    <source>
        <dbReference type="Proteomes" id="UP000035170"/>
    </source>
</evidence>
<gene>
    <name evidence="2" type="primary">lrp8</name>
    <name evidence="2" type="ORF">VPARA_60210</name>
</gene>
<evidence type="ECO:0000259" key="1">
    <source>
        <dbReference type="Pfam" id="PF01037"/>
    </source>
</evidence>
<comment type="caution">
    <text evidence="2">The sequence shown here is derived from an EMBL/GenBank/DDBJ whole genome shotgun (WGS) entry which is preliminary data.</text>
</comment>
<dbReference type="Gene3D" id="3.30.70.920">
    <property type="match status" value="1"/>
</dbReference>
<keyword evidence="3" id="KW-1185">Reference proteome</keyword>
<dbReference type="AlphaFoldDB" id="A0A0H2LT24"/>
<dbReference type="Pfam" id="PF01037">
    <property type="entry name" value="AsnC_trans_reg"/>
    <property type="match status" value="1"/>
</dbReference>